<reference evidence="6" key="1">
    <citation type="submission" date="2018-07" db="EMBL/GenBank/DDBJ databases">
        <title>Genome assembly of strain Ka43.</title>
        <authorList>
            <person name="Kukolya J."/>
            <person name="Nagy I."/>
            <person name="Horvath B."/>
            <person name="Toth A."/>
        </authorList>
    </citation>
    <scope>NUCLEOTIDE SEQUENCE</scope>
    <source>
        <strain evidence="6">KB43</strain>
    </source>
</reference>
<gene>
    <name evidence="6" type="ORF">C4F51_12530</name>
</gene>
<dbReference type="PANTHER" id="PTHR30522:SF0">
    <property type="entry name" value="NUCLEOSIDE TRIPHOSPHATE PYROPHOSPHOHYDROLASE"/>
    <property type="match status" value="1"/>
</dbReference>
<dbReference type="SUPFAM" id="SSF101386">
    <property type="entry name" value="all-alpha NTP pyrophosphatases"/>
    <property type="match status" value="2"/>
</dbReference>
<evidence type="ECO:0000256" key="2">
    <source>
        <dbReference type="ARBA" id="ARBA00061115"/>
    </source>
</evidence>
<evidence type="ECO:0000256" key="3">
    <source>
        <dbReference type="ARBA" id="ARBA00066372"/>
    </source>
</evidence>
<dbReference type="FunFam" id="1.10.287.1080:FF:000001">
    <property type="entry name" value="Nucleoside triphosphate pyrophosphohydrolase"/>
    <property type="match status" value="1"/>
</dbReference>
<dbReference type="GO" id="GO:0046081">
    <property type="term" value="P:dUTP catabolic process"/>
    <property type="evidence" value="ECO:0007669"/>
    <property type="project" value="TreeGrafter"/>
</dbReference>
<name>A0A928V4A1_9GAMM</name>
<dbReference type="InterPro" id="IPR004518">
    <property type="entry name" value="MazG-like_dom"/>
</dbReference>
<dbReference type="GO" id="GO:0046076">
    <property type="term" value="P:dTTP catabolic process"/>
    <property type="evidence" value="ECO:0007669"/>
    <property type="project" value="TreeGrafter"/>
</dbReference>
<evidence type="ECO:0000313" key="6">
    <source>
        <dbReference type="EMBL" id="MBE8718012.1"/>
    </source>
</evidence>
<dbReference type="InterPro" id="IPR048011">
    <property type="entry name" value="NTP-PPase_MazG-like_C"/>
</dbReference>
<dbReference type="GO" id="GO:0006203">
    <property type="term" value="P:dGTP catabolic process"/>
    <property type="evidence" value="ECO:0007669"/>
    <property type="project" value="TreeGrafter"/>
</dbReference>
<comment type="catalytic activity">
    <reaction evidence="1">
        <text>ATP + H2O = AMP + diphosphate + H(+)</text>
        <dbReference type="Rhea" id="RHEA:14245"/>
        <dbReference type="ChEBI" id="CHEBI:15377"/>
        <dbReference type="ChEBI" id="CHEBI:15378"/>
        <dbReference type="ChEBI" id="CHEBI:30616"/>
        <dbReference type="ChEBI" id="CHEBI:33019"/>
        <dbReference type="ChEBI" id="CHEBI:456215"/>
        <dbReference type="EC" id="3.6.1.8"/>
    </reaction>
</comment>
<dbReference type="GO" id="GO:0006950">
    <property type="term" value="P:response to stress"/>
    <property type="evidence" value="ECO:0007669"/>
    <property type="project" value="UniProtKB-ARBA"/>
</dbReference>
<sequence>MSETGYTLDDLLYLMARLRDPQTGCPWDIKQDYASIAPSTIEEAYEVVDAIEKQDFGHLNEELGDLLFQVIFYAQIGKEEQRFDFSSIVSSLVEKLVRRHPHVFPEGTLQSQVSDRHNLPDDIKQRWEIIKQQERASKGAHGVLDDVPVNFPALSRAAKLQKRAANVGFDWENIHGPLAKVREELIEVEEALEQNDSEHLSEELGDLLFAVVNVVRYLKEDPEAVLRSANRKFEKRFQYIEQQLGDQLKAADIDTMNRLWDEAKTLKIS</sequence>
<dbReference type="EC" id="3.6.1.8" evidence="3"/>
<keyword evidence="7" id="KW-1185">Reference proteome</keyword>
<dbReference type="GO" id="GO:0046047">
    <property type="term" value="P:TTP catabolic process"/>
    <property type="evidence" value="ECO:0007669"/>
    <property type="project" value="TreeGrafter"/>
</dbReference>
<dbReference type="InterPro" id="IPR011551">
    <property type="entry name" value="NTP_PyrPHydrolase_MazG"/>
</dbReference>
<accession>A0A928V4A1</accession>
<evidence type="ECO:0000313" key="7">
    <source>
        <dbReference type="Proteomes" id="UP000652567"/>
    </source>
</evidence>
<dbReference type="FunFam" id="1.10.287.1080:FF:000003">
    <property type="entry name" value="Nucleoside triphosphate pyrophosphohydrolase"/>
    <property type="match status" value="1"/>
</dbReference>
<dbReference type="Pfam" id="PF03819">
    <property type="entry name" value="MazG"/>
    <property type="match status" value="2"/>
</dbReference>
<comment type="similarity">
    <text evidence="2">Belongs to the nucleoside triphosphate pyrophosphohydrolase family.</text>
</comment>
<dbReference type="CDD" id="cd11528">
    <property type="entry name" value="NTP-PPase_MazG_Nterm"/>
    <property type="match status" value="1"/>
</dbReference>
<feature type="domain" description="NTP pyrophosphohydrolase MazG-like" evidence="5">
    <location>
        <begin position="179"/>
        <end position="236"/>
    </location>
</feature>
<dbReference type="GO" id="GO:0046052">
    <property type="term" value="P:UTP catabolic process"/>
    <property type="evidence" value="ECO:0007669"/>
    <property type="project" value="TreeGrafter"/>
</dbReference>
<dbReference type="GO" id="GO:0046061">
    <property type="term" value="P:dATP catabolic process"/>
    <property type="evidence" value="ECO:0007669"/>
    <property type="project" value="TreeGrafter"/>
</dbReference>
<organism evidence="6 7">
    <name type="scientific">Cellvibrio polysaccharolyticus</name>
    <dbReference type="NCBI Taxonomy" id="2082724"/>
    <lineage>
        <taxon>Bacteria</taxon>
        <taxon>Pseudomonadati</taxon>
        <taxon>Pseudomonadota</taxon>
        <taxon>Gammaproteobacteria</taxon>
        <taxon>Cellvibrionales</taxon>
        <taxon>Cellvibrionaceae</taxon>
        <taxon>Cellvibrio</taxon>
    </lineage>
</organism>
<comment type="caution">
    <text evidence="6">The sequence shown here is derived from an EMBL/GenBank/DDBJ whole genome shotgun (WGS) entry which is preliminary data.</text>
</comment>
<evidence type="ECO:0000259" key="5">
    <source>
        <dbReference type="Pfam" id="PF03819"/>
    </source>
</evidence>
<dbReference type="NCBIfam" id="TIGR00444">
    <property type="entry name" value="mazG"/>
    <property type="match status" value="1"/>
</dbReference>
<dbReference type="CDD" id="cd11529">
    <property type="entry name" value="NTP-PPase_MazG_Cterm"/>
    <property type="match status" value="1"/>
</dbReference>
<dbReference type="Gene3D" id="1.10.287.1080">
    <property type="entry name" value="MazG-like"/>
    <property type="match status" value="2"/>
</dbReference>
<proteinExistence type="inferred from homology"/>
<dbReference type="InterPro" id="IPR048015">
    <property type="entry name" value="NTP-PPase_MazG-like_N"/>
</dbReference>
<dbReference type="NCBIfam" id="NF007113">
    <property type="entry name" value="PRK09562.1"/>
    <property type="match status" value="1"/>
</dbReference>
<dbReference type="Proteomes" id="UP000652567">
    <property type="component" value="Unassembled WGS sequence"/>
</dbReference>
<evidence type="ECO:0000256" key="1">
    <source>
        <dbReference type="ARBA" id="ARBA00052141"/>
    </source>
</evidence>
<feature type="domain" description="NTP pyrophosphohydrolase MazG-like" evidence="5">
    <location>
        <begin position="31"/>
        <end position="104"/>
    </location>
</feature>
<dbReference type="RefSeq" id="WP_193910234.1">
    <property type="nucleotide sequence ID" value="NZ_PRDL01000001.1"/>
</dbReference>
<dbReference type="EMBL" id="PRDL01000001">
    <property type="protein sequence ID" value="MBE8718012.1"/>
    <property type="molecule type" value="Genomic_DNA"/>
</dbReference>
<dbReference type="GO" id="GO:0047693">
    <property type="term" value="F:ATP diphosphatase activity"/>
    <property type="evidence" value="ECO:0007669"/>
    <property type="project" value="UniProtKB-EC"/>
</dbReference>
<evidence type="ECO:0000256" key="4">
    <source>
        <dbReference type="ARBA" id="ARBA00074799"/>
    </source>
</evidence>
<protein>
    <recommendedName>
        <fullName evidence="4">Nucleoside triphosphate pyrophosphohydrolase</fullName>
        <ecNumber evidence="3">3.6.1.8</ecNumber>
    </recommendedName>
</protein>
<dbReference type="PANTHER" id="PTHR30522">
    <property type="entry name" value="NUCLEOSIDE TRIPHOSPHATE PYROPHOSPHOHYDROLASE"/>
    <property type="match status" value="1"/>
</dbReference>
<dbReference type="AlphaFoldDB" id="A0A928V4A1"/>